<evidence type="ECO:0000256" key="23">
    <source>
        <dbReference type="ARBA" id="ARBA00048180"/>
    </source>
</evidence>
<evidence type="ECO:0000256" key="21">
    <source>
        <dbReference type="ARBA" id="ARBA00047969"/>
    </source>
</evidence>
<dbReference type="EMBL" id="CP001997">
    <property type="protein sequence ID" value="ADE56199.1"/>
    <property type="molecule type" value="Genomic_DNA"/>
</dbReference>
<accession>D5ECB7</accession>
<comment type="subcellular location">
    <subcellularLocation>
        <location evidence="3">Cell projection</location>
        <location evidence="3">Ruffle membrane</location>
    </subcellularLocation>
    <subcellularLocation>
        <location evidence="2">Cytoplasm</location>
    </subcellularLocation>
    <subcellularLocation>
        <location evidence="1">Membrane</location>
        <topology evidence="1">Peripheral membrane protein</topology>
    </subcellularLocation>
</comment>
<evidence type="ECO:0000259" key="24">
    <source>
        <dbReference type="Pfam" id="PF03061"/>
    </source>
</evidence>
<organism evidence="25 26">
    <name type="scientific">Aminobacterium colombiense (strain DSM 12261 / ALA-1)</name>
    <dbReference type="NCBI Taxonomy" id="572547"/>
    <lineage>
        <taxon>Bacteria</taxon>
        <taxon>Thermotogati</taxon>
        <taxon>Synergistota</taxon>
        <taxon>Synergistia</taxon>
        <taxon>Synergistales</taxon>
        <taxon>Aminobacteriaceae</taxon>
        <taxon>Aminobacterium</taxon>
    </lineage>
</organism>
<evidence type="ECO:0000256" key="20">
    <source>
        <dbReference type="ARBA" id="ARBA00047734"/>
    </source>
</evidence>
<comment type="catalytic activity">
    <reaction evidence="19">
        <text>octanoyl-CoA + H2O = octanoate + CoA + H(+)</text>
        <dbReference type="Rhea" id="RHEA:30143"/>
        <dbReference type="ChEBI" id="CHEBI:15377"/>
        <dbReference type="ChEBI" id="CHEBI:15378"/>
        <dbReference type="ChEBI" id="CHEBI:25646"/>
        <dbReference type="ChEBI" id="CHEBI:57287"/>
        <dbReference type="ChEBI" id="CHEBI:57386"/>
    </reaction>
    <physiologicalReaction direction="left-to-right" evidence="19">
        <dbReference type="Rhea" id="RHEA:30144"/>
    </physiologicalReaction>
</comment>
<evidence type="ECO:0000256" key="5">
    <source>
        <dbReference type="ARBA" id="ARBA00022490"/>
    </source>
</evidence>
<keyword evidence="5" id="KW-0963">Cytoplasm</keyword>
<sequence>MIEKLEGSQGCFVCDTTNTNPRSLKLAIYWDSERRKTIIRLTPDSSHCGYEGIVHGGIIASIFDDAMAWAVKKETGIWAVTATFEIRYRQPVKIGEEYTFYGKIDSVLGKRIRTSALLKNSTGQEAASASALFISMEPNS</sequence>
<keyword evidence="12" id="KW-0966">Cell projection</keyword>
<dbReference type="InterPro" id="IPR052365">
    <property type="entry name" value="THEM4/THEM5_acyl-CoA_thioest"/>
</dbReference>
<evidence type="ECO:0000256" key="11">
    <source>
        <dbReference type="ARBA" id="ARBA00023136"/>
    </source>
</evidence>
<evidence type="ECO:0000256" key="8">
    <source>
        <dbReference type="ARBA" id="ARBA00022832"/>
    </source>
</evidence>
<dbReference type="RefSeq" id="WP_013047465.1">
    <property type="nucleotide sequence ID" value="NC_014011.1"/>
</dbReference>
<gene>
    <name evidence="25" type="ordered locus">Amico_0051</name>
</gene>
<dbReference type="AlphaFoldDB" id="D5ECB7"/>
<comment type="catalytic activity">
    <reaction evidence="21">
        <text>decanoyl-CoA + H2O = decanoate + CoA + H(+)</text>
        <dbReference type="Rhea" id="RHEA:40059"/>
        <dbReference type="ChEBI" id="CHEBI:15377"/>
        <dbReference type="ChEBI" id="CHEBI:15378"/>
        <dbReference type="ChEBI" id="CHEBI:27689"/>
        <dbReference type="ChEBI" id="CHEBI:57287"/>
        <dbReference type="ChEBI" id="CHEBI:61430"/>
    </reaction>
    <physiologicalReaction direction="left-to-right" evidence="21">
        <dbReference type="Rhea" id="RHEA:40060"/>
    </physiologicalReaction>
</comment>
<keyword evidence="26" id="KW-1185">Reference proteome</keyword>
<evidence type="ECO:0000256" key="16">
    <source>
        <dbReference type="ARBA" id="ARBA00038848"/>
    </source>
</evidence>
<comment type="catalytic activity">
    <reaction evidence="20">
        <text>hexadecanoyl-CoA + H2O = hexadecanoate + CoA + H(+)</text>
        <dbReference type="Rhea" id="RHEA:16645"/>
        <dbReference type="ChEBI" id="CHEBI:7896"/>
        <dbReference type="ChEBI" id="CHEBI:15377"/>
        <dbReference type="ChEBI" id="CHEBI:15378"/>
        <dbReference type="ChEBI" id="CHEBI:57287"/>
        <dbReference type="ChEBI" id="CHEBI:57379"/>
        <dbReference type="EC" id="3.1.2.2"/>
    </reaction>
    <physiologicalReaction direction="left-to-right" evidence="20">
        <dbReference type="Rhea" id="RHEA:16646"/>
    </physiologicalReaction>
</comment>
<keyword evidence="10" id="KW-0443">Lipid metabolism</keyword>
<dbReference type="OrthoDB" id="9792301at2"/>
<feature type="domain" description="Thioesterase" evidence="24">
    <location>
        <begin position="52"/>
        <end position="126"/>
    </location>
</feature>
<keyword evidence="11" id="KW-0472">Membrane</keyword>
<dbReference type="InterPro" id="IPR029069">
    <property type="entry name" value="HotDog_dom_sf"/>
</dbReference>
<keyword evidence="8" id="KW-0276">Fatty acid metabolism</keyword>
<comment type="catalytic activity">
    <reaction evidence="23">
        <text>tetradecanoyl-CoA + H2O = tetradecanoate + CoA + H(+)</text>
        <dbReference type="Rhea" id="RHEA:40119"/>
        <dbReference type="ChEBI" id="CHEBI:15377"/>
        <dbReference type="ChEBI" id="CHEBI:15378"/>
        <dbReference type="ChEBI" id="CHEBI:30807"/>
        <dbReference type="ChEBI" id="CHEBI:57287"/>
        <dbReference type="ChEBI" id="CHEBI:57385"/>
    </reaction>
    <physiologicalReaction direction="left-to-right" evidence="23">
        <dbReference type="Rhea" id="RHEA:40120"/>
    </physiologicalReaction>
</comment>
<evidence type="ECO:0000313" key="25">
    <source>
        <dbReference type="EMBL" id="ADE56199.1"/>
    </source>
</evidence>
<dbReference type="GO" id="GO:0016020">
    <property type="term" value="C:membrane"/>
    <property type="evidence" value="ECO:0007669"/>
    <property type="project" value="UniProtKB-SubCell"/>
</dbReference>
<evidence type="ECO:0000256" key="14">
    <source>
        <dbReference type="ARBA" id="ARBA00037002"/>
    </source>
</evidence>
<dbReference type="HOGENOM" id="CLU_089876_6_2_0"/>
<keyword evidence="7" id="KW-0378">Hydrolase</keyword>
<keyword evidence="4" id="KW-1003">Cell membrane</keyword>
<evidence type="ECO:0000256" key="12">
    <source>
        <dbReference type="ARBA" id="ARBA00023273"/>
    </source>
</evidence>
<keyword evidence="6" id="KW-0053">Apoptosis</keyword>
<evidence type="ECO:0000256" key="2">
    <source>
        <dbReference type="ARBA" id="ARBA00004496"/>
    </source>
</evidence>
<evidence type="ECO:0000256" key="10">
    <source>
        <dbReference type="ARBA" id="ARBA00023098"/>
    </source>
</evidence>
<evidence type="ECO:0000256" key="15">
    <source>
        <dbReference type="ARBA" id="ARBA00038456"/>
    </source>
</evidence>
<evidence type="ECO:0000256" key="22">
    <source>
        <dbReference type="ARBA" id="ARBA00048074"/>
    </source>
</evidence>
<dbReference type="PANTHER" id="PTHR12418">
    <property type="entry name" value="ACYL-COENZYME A THIOESTERASE THEM4"/>
    <property type="match status" value="1"/>
</dbReference>
<comment type="catalytic activity">
    <reaction evidence="14">
        <text>(9Z)-octadecenoyl-CoA + H2O = (9Z)-octadecenoate + CoA + H(+)</text>
        <dbReference type="Rhea" id="RHEA:40139"/>
        <dbReference type="ChEBI" id="CHEBI:15377"/>
        <dbReference type="ChEBI" id="CHEBI:15378"/>
        <dbReference type="ChEBI" id="CHEBI:30823"/>
        <dbReference type="ChEBI" id="CHEBI:57287"/>
        <dbReference type="ChEBI" id="CHEBI:57387"/>
    </reaction>
    <physiologicalReaction direction="left-to-right" evidence="14">
        <dbReference type="Rhea" id="RHEA:40140"/>
    </physiologicalReaction>
</comment>
<dbReference type="InterPro" id="IPR006683">
    <property type="entry name" value="Thioestr_dom"/>
</dbReference>
<evidence type="ECO:0000256" key="6">
    <source>
        <dbReference type="ARBA" id="ARBA00022703"/>
    </source>
</evidence>
<evidence type="ECO:0000256" key="18">
    <source>
        <dbReference type="ARBA" id="ARBA00043210"/>
    </source>
</evidence>
<dbReference type="eggNOG" id="COG2050">
    <property type="taxonomic scope" value="Bacteria"/>
</dbReference>
<dbReference type="GO" id="GO:0016787">
    <property type="term" value="F:hydrolase activity"/>
    <property type="evidence" value="ECO:0007669"/>
    <property type="project" value="UniProtKB-KW"/>
</dbReference>
<evidence type="ECO:0000256" key="4">
    <source>
        <dbReference type="ARBA" id="ARBA00022475"/>
    </source>
</evidence>
<keyword evidence="9" id="KW-0809">Transit peptide</keyword>
<evidence type="ECO:0000313" key="26">
    <source>
        <dbReference type="Proteomes" id="UP000002366"/>
    </source>
</evidence>
<proteinExistence type="inferred from homology"/>
<evidence type="ECO:0000256" key="7">
    <source>
        <dbReference type="ARBA" id="ARBA00022801"/>
    </source>
</evidence>
<evidence type="ECO:0000256" key="19">
    <source>
        <dbReference type="ARBA" id="ARBA00047588"/>
    </source>
</evidence>
<evidence type="ECO:0000256" key="1">
    <source>
        <dbReference type="ARBA" id="ARBA00004170"/>
    </source>
</evidence>
<evidence type="ECO:0000256" key="13">
    <source>
        <dbReference type="ARBA" id="ARBA00035852"/>
    </source>
</evidence>
<reference evidence="25 26" key="1">
    <citation type="journal article" date="2010" name="Stand. Genomic Sci.">
        <title>Complete genome sequence of Aminobacterium colombiense type strain (ALA-1).</title>
        <authorList>
            <person name="Chertkov O."/>
            <person name="Sikorski J."/>
            <person name="Brambilla E."/>
            <person name="Lapidus A."/>
            <person name="Copeland A."/>
            <person name="Glavina Del Rio T."/>
            <person name="Nolan M."/>
            <person name="Lucas S."/>
            <person name="Tice H."/>
            <person name="Cheng J.F."/>
            <person name="Han C."/>
            <person name="Detter J.C."/>
            <person name="Bruce D."/>
            <person name="Tapia R."/>
            <person name="Goodwin L."/>
            <person name="Pitluck S."/>
            <person name="Liolios K."/>
            <person name="Ivanova N."/>
            <person name="Mavromatis K."/>
            <person name="Ovchinnikova G."/>
            <person name="Pati A."/>
            <person name="Chen A."/>
            <person name="Palaniappan K."/>
            <person name="Land M."/>
            <person name="Hauser L."/>
            <person name="Chang Y.J."/>
            <person name="Jeffries C.D."/>
            <person name="Spring S."/>
            <person name="Rohde M."/>
            <person name="Goker M."/>
            <person name="Bristow J."/>
            <person name="Eisen J.A."/>
            <person name="Markowitz V."/>
            <person name="Hugenholtz P."/>
            <person name="Kyrpides N.C."/>
            <person name="Klenk H.P."/>
        </authorList>
    </citation>
    <scope>NUCLEOTIDE SEQUENCE [LARGE SCALE GENOMIC DNA]</scope>
    <source>
        <strain evidence="26">DSM 12261 / ALA-1</strain>
    </source>
</reference>
<evidence type="ECO:0000256" key="9">
    <source>
        <dbReference type="ARBA" id="ARBA00022946"/>
    </source>
</evidence>
<dbReference type="STRING" id="572547.Amico_0051"/>
<dbReference type="PANTHER" id="PTHR12418:SF19">
    <property type="entry name" value="ACYL-COENZYME A THIOESTERASE THEM4"/>
    <property type="match status" value="1"/>
</dbReference>
<dbReference type="KEGG" id="aco:Amico_0051"/>
<comment type="catalytic activity">
    <reaction evidence="13">
        <text>(5Z,8Z,11Z,14Z)-eicosatetraenoyl-CoA + H2O = (5Z,8Z,11Z,14Z)-eicosatetraenoate + CoA + H(+)</text>
        <dbReference type="Rhea" id="RHEA:40151"/>
        <dbReference type="ChEBI" id="CHEBI:15377"/>
        <dbReference type="ChEBI" id="CHEBI:15378"/>
        <dbReference type="ChEBI" id="CHEBI:32395"/>
        <dbReference type="ChEBI" id="CHEBI:57287"/>
        <dbReference type="ChEBI" id="CHEBI:57368"/>
    </reaction>
    <physiologicalReaction direction="left-to-right" evidence="13">
        <dbReference type="Rhea" id="RHEA:40152"/>
    </physiologicalReaction>
</comment>
<dbReference type="CDD" id="cd03443">
    <property type="entry name" value="PaaI_thioesterase"/>
    <property type="match status" value="1"/>
</dbReference>
<protein>
    <recommendedName>
        <fullName evidence="17">Acyl-coenzyme A thioesterase THEM4</fullName>
        <ecNumber evidence="16">3.1.2.2</ecNumber>
    </recommendedName>
    <alternativeName>
        <fullName evidence="18">Thioesterase superfamily member 4</fullName>
    </alternativeName>
</protein>
<dbReference type="Pfam" id="PF03061">
    <property type="entry name" value="4HBT"/>
    <property type="match status" value="1"/>
</dbReference>
<name>D5ECB7_AMICL</name>
<dbReference type="Gene3D" id="3.10.129.10">
    <property type="entry name" value="Hotdog Thioesterase"/>
    <property type="match status" value="1"/>
</dbReference>
<comment type="catalytic activity">
    <reaction evidence="22">
        <text>dodecanoyl-CoA + H2O = dodecanoate + CoA + H(+)</text>
        <dbReference type="Rhea" id="RHEA:30135"/>
        <dbReference type="ChEBI" id="CHEBI:15377"/>
        <dbReference type="ChEBI" id="CHEBI:15378"/>
        <dbReference type="ChEBI" id="CHEBI:18262"/>
        <dbReference type="ChEBI" id="CHEBI:57287"/>
        <dbReference type="ChEBI" id="CHEBI:57375"/>
    </reaction>
    <physiologicalReaction direction="left-to-right" evidence="22">
        <dbReference type="Rhea" id="RHEA:30136"/>
    </physiologicalReaction>
</comment>
<dbReference type="SUPFAM" id="SSF54637">
    <property type="entry name" value="Thioesterase/thiol ester dehydrase-isomerase"/>
    <property type="match status" value="1"/>
</dbReference>
<dbReference type="GO" id="GO:0006631">
    <property type="term" value="P:fatty acid metabolic process"/>
    <property type="evidence" value="ECO:0007669"/>
    <property type="project" value="UniProtKB-KW"/>
</dbReference>
<dbReference type="Proteomes" id="UP000002366">
    <property type="component" value="Chromosome"/>
</dbReference>
<comment type="similarity">
    <text evidence="15">Belongs to the THEM4/THEM5 thioesterase family.</text>
</comment>
<evidence type="ECO:0000256" key="3">
    <source>
        <dbReference type="ARBA" id="ARBA00004632"/>
    </source>
</evidence>
<dbReference type="GO" id="GO:0005737">
    <property type="term" value="C:cytoplasm"/>
    <property type="evidence" value="ECO:0007669"/>
    <property type="project" value="UniProtKB-SubCell"/>
</dbReference>
<dbReference type="EC" id="3.1.2.2" evidence="16"/>
<evidence type="ECO:0000256" key="17">
    <source>
        <dbReference type="ARBA" id="ARBA00040123"/>
    </source>
</evidence>